<reference evidence="7" key="1">
    <citation type="submission" date="2022-06" db="EMBL/GenBank/DDBJ databases">
        <title>Draft genome sequence of Streptomyces sp. RB6PN25 isolated from peat swamp forest in Thailand.</title>
        <authorList>
            <person name="Duangmal K."/>
            <person name="Klaysubun C."/>
        </authorList>
    </citation>
    <scope>NUCLEOTIDE SEQUENCE</scope>
    <source>
        <strain evidence="7">RB6PN25</strain>
    </source>
</reference>
<gene>
    <name evidence="7" type="ORF">NGB36_04310</name>
</gene>
<evidence type="ECO:0000256" key="3">
    <source>
        <dbReference type="ARBA" id="ARBA00023163"/>
    </source>
</evidence>
<name>A0ABT1PQ82_9ACTN</name>
<feature type="DNA-binding region" description="H-T-H motif" evidence="4">
    <location>
        <begin position="33"/>
        <end position="52"/>
    </location>
</feature>
<evidence type="ECO:0000313" key="8">
    <source>
        <dbReference type="Proteomes" id="UP001057702"/>
    </source>
</evidence>
<dbReference type="RefSeq" id="WP_255918697.1">
    <property type="nucleotide sequence ID" value="NZ_JANFNG010000002.1"/>
</dbReference>
<dbReference type="Gene3D" id="1.10.357.10">
    <property type="entry name" value="Tetracycline Repressor, domain 2"/>
    <property type="match status" value="1"/>
</dbReference>
<keyword evidence="3" id="KW-0804">Transcription</keyword>
<keyword evidence="1" id="KW-0805">Transcription regulation</keyword>
<dbReference type="PANTHER" id="PTHR30055:SF234">
    <property type="entry name" value="HTH-TYPE TRANSCRIPTIONAL REGULATOR BETI"/>
    <property type="match status" value="1"/>
</dbReference>
<dbReference type="Pfam" id="PF00440">
    <property type="entry name" value="TetR_N"/>
    <property type="match status" value="1"/>
</dbReference>
<evidence type="ECO:0000256" key="2">
    <source>
        <dbReference type="ARBA" id="ARBA00023125"/>
    </source>
</evidence>
<proteinExistence type="predicted"/>
<sequence>MSTAHRRKGSDTKAEIQDVALALFTERGYDATSMREIAEHLGITKAALYYHFAGKEEIVRALIEELFTGLDELTAWAREQPPTPAVRGEVLIRWAKLSGRRGLQMSRFAAANQQVLHDLAPDRGGMVGRVGELVTALLGPDATVRDQVRARVALFSISVAAVAGQGLDIDDSELLGIILDTAFDLMPDAQRPAATGAGTGTGPQSTGPRS</sequence>
<feature type="region of interest" description="Disordered" evidence="5">
    <location>
        <begin position="190"/>
        <end position="210"/>
    </location>
</feature>
<dbReference type="InterPro" id="IPR050109">
    <property type="entry name" value="HTH-type_TetR-like_transc_reg"/>
</dbReference>
<dbReference type="InterPro" id="IPR023772">
    <property type="entry name" value="DNA-bd_HTH_TetR-type_CS"/>
</dbReference>
<keyword evidence="2 4" id="KW-0238">DNA-binding</keyword>
<dbReference type="InterPro" id="IPR009057">
    <property type="entry name" value="Homeodomain-like_sf"/>
</dbReference>
<evidence type="ECO:0000259" key="6">
    <source>
        <dbReference type="PROSITE" id="PS50977"/>
    </source>
</evidence>
<dbReference type="EMBL" id="JANFNG010000002">
    <property type="protein sequence ID" value="MCQ4079834.1"/>
    <property type="molecule type" value="Genomic_DNA"/>
</dbReference>
<evidence type="ECO:0000256" key="1">
    <source>
        <dbReference type="ARBA" id="ARBA00023015"/>
    </source>
</evidence>
<dbReference type="PROSITE" id="PS50977">
    <property type="entry name" value="HTH_TETR_2"/>
    <property type="match status" value="1"/>
</dbReference>
<keyword evidence="8" id="KW-1185">Reference proteome</keyword>
<feature type="domain" description="HTH tetR-type" evidence="6">
    <location>
        <begin position="10"/>
        <end position="70"/>
    </location>
</feature>
<comment type="caution">
    <text evidence="7">The sequence shown here is derived from an EMBL/GenBank/DDBJ whole genome shotgun (WGS) entry which is preliminary data.</text>
</comment>
<dbReference type="PRINTS" id="PR00455">
    <property type="entry name" value="HTHTETR"/>
</dbReference>
<dbReference type="PROSITE" id="PS01081">
    <property type="entry name" value="HTH_TETR_1"/>
    <property type="match status" value="1"/>
</dbReference>
<evidence type="ECO:0000313" key="7">
    <source>
        <dbReference type="EMBL" id="MCQ4079834.1"/>
    </source>
</evidence>
<dbReference type="SUPFAM" id="SSF46689">
    <property type="entry name" value="Homeodomain-like"/>
    <property type="match status" value="1"/>
</dbReference>
<protein>
    <submittedName>
        <fullName evidence="7">TetR/AcrR family transcriptional regulator</fullName>
    </submittedName>
</protein>
<dbReference type="Proteomes" id="UP001057702">
    <property type="component" value="Unassembled WGS sequence"/>
</dbReference>
<organism evidence="7 8">
    <name type="scientific">Streptomyces humicola</name>
    <dbReference type="NCBI Taxonomy" id="2953240"/>
    <lineage>
        <taxon>Bacteria</taxon>
        <taxon>Bacillati</taxon>
        <taxon>Actinomycetota</taxon>
        <taxon>Actinomycetes</taxon>
        <taxon>Kitasatosporales</taxon>
        <taxon>Streptomycetaceae</taxon>
        <taxon>Streptomyces</taxon>
    </lineage>
</organism>
<evidence type="ECO:0000256" key="5">
    <source>
        <dbReference type="SAM" id="MobiDB-lite"/>
    </source>
</evidence>
<accession>A0ABT1PQ82</accession>
<dbReference type="PANTHER" id="PTHR30055">
    <property type="entry name" value="HTH-TYPE TRANSCRIPTIONAL REGULATOR RUTR"/>
    <property type="match status" value="1"/>
</dbReference>
<dbReference type="InterPro" id="IPR001647">
    <property type="entry name" value="HTH_TetR"/>
</dbReference>
<evidence type="ECO:0000256" key="4">
    <source>
        <dbReference type="PROSITE-ProRule" id="PRU00335"/>
    </source>
</evidence>